<evidence type="ECO:0000256" key="14">
    <source>
        <dbReference type="ARBA" id="ARBA00052505"/>
    </source>
</evidence>
<evidence type="ECO:0000259" key="19">
    <source>
        <dbReference type="PROSITE" id="PS50056"/>
    </source>
</evidence>
<dbReference type="GO" id="GO:0004721">
    <property type="term" value="F:phosphoprotein phosphatase activity"/>
    <property type="evidence" value="ECO:0007669"/>
    <property type="project" value="UniProtKB-KW"/>
</dbReference>
<dbReference type="Gene3D" id="3.90.190.10">
    <property type="entry name" value="Protein tyrosine phosphatase superfamily"/>
    <property type="match status" value="1"/>
</dbReference>
<dbReference type="SMART" id="SM00195">
    <property type="entry name" value="DSPc"/>
    <property type="match status" value="1"/>
</dbReference>
<organism evidence="20 21">
    <name type="scientific">Syphacia muris</name>
    <dbReference type="NCBI Taxonomy" id="451379"/>
    <lineage>
        <taxon>Eukaryota</taxon>
        <taxon>Metazoa</taxon>
        <taxon>Ecdysozoa</taxon>
        <taxon>Nematoda</taxon>
        <taxon>Chromadorea</taxon>
        <taxon>Rhabditida</taxon>
        <taxon>Spirurina</taxon>
        <taxon>Oxyuridomorpha</taxon>
        <taxon>Oxyuroidea</taxon>
        <taxon>Oxyuridae</taxon>
        <taxon>Syphacia</taxon>
    </lineage>
</organism>
<dbReference type="GO" id="GO:0005737">
    <property type="term" value="C:cytoplasm"/>
    <property type="evidence" value="ECO:0007669"/>
    <property type="project" value="UniProtKB-ARBA"/>
</dbReference>
<evidence type="ECO:0000256" key="10">
    <source>
        <dbReference type="ARBA" id="ARBA00024192"/>
    </source>
</evidence>
<comment type="catalytic activity">
    <reaction evidence="16">
        <text>1,2-dioctanoyl-sn-glycero-3-phospho-(1D-myo-inositol-5-phosphate) + H2O = 1,2-dioctanoyl-sn-glycero-3-phospho-(1D-myo-inositol) + phosphate</text>
        <dbReference type="Rhea" id="RHEA:42308"/>
        <dbReference type="ChEBI" id="CHEBI:15377"/>
        <dbReference type="ChEBI" id="CHEBI:43474"/>
        <dbReference type="ChEBI" id="CHEBI:65221"/>
        <dbReference type="ChEBI" id="CHEBI:78911"/>
    </reaction>
    <physiologicalReaction direction="left-to-right" evidence="16">
        <dbReference type="Rhea" id="RHEA:42309"/>
    </physiologicalReaction>
</comment>
<dbReference type="GO" id="GO:0008654">
    <property type="term" value="P:phospholipid biosynthetic process"/>
    <property type="evidence" value="ECO:0007669"/>
    <property type="project" value="UniProtKB-KW"/>
</dbReference>
<dbReference type="Proteomes" id="UP000046393">
    <property type="component" value="Unplaced"/>
</dbReference>
<evidence type="ECO:0000259" key="18">
    <source>
        <dbReference type="PROSITE" id="PS50054"/>
    </source>
</evidence>
<dbReference type="SUPFAM" id="SSF52799">
    <property type="entry name" value="(Phosphotyrosine protein) phosphatases II"/>
    <property type="match status" value="1"/>
</dbReference>
<evidence type="ECO:0000256" key="7">
    <source>
        <dbReference type="ARBA" id="ARBA00023136"/>
    </source>
</evidence>
<evidence type="ECO:0000256" key="1">
    <source>
        <dbReference type="ARBA" id="ARBA00004370"/>
    </source>
</evidence>
<dbReference type="PROSITE" id="PS00383">
    <property type="entry name" value="TYR_PHOSPHATASE_1"/>
    <property type="match status" value="1"/>
</dbReference>
<dbReference type="GO" id="GO:0008962">
    <property type="term" value="F:phosphatidylglycerophosphatase activity"/>
    <property type="evidence" value="ECO:0007669"/>
    <property type="project" value="UniProtKB-EC"/>
</dbReference>
<evidence type="ECO:0000256" key="13">
    <source>
        <dbReference type="ARBA" id="ARBA00051818"/>
    </source>
</evidence>
<keyword evidence="5" id="KW-0904">Protein phosphatase</keyword>
<evidence type="ECO:0000256" key="4">
    <source>
        <dbReference type="ARBA" id="ARBA00022801"/>
    </source>
</evidence>
<comment type="catalytic activity">
    <reaction evidence="12">
        <text>a 1,2-diacyl-sn-glycero-3-phospho-(1'-sn-glycero-3'-phosphate) + H2O = a 1,2-diacyl-sn-glycero-3-phospho-(1'-sn-glycerol) + phosphate</text>
        <dbReference type="Rhea" id="RHEA:33751"/>
        <dbReference type="ChEBI" id="CHEBI:15377"/>
        <dbReference type="ChEBI" id="CHEBI:43474"/>
        <dbReference type="ChEBI" id="CHEBI:60110"/>
        <dbReference type="ChEBI" id="CHEBI:64716"/>
        <dbReference type="EC" id="3.1.3.27"/>
    </reaction>
    <physiologicalReaction direction="left-to-right" evidence="12">
        <dbReference type="Rhea" id="RHEA:33752"/>
    </physiologicalReaction>
</comment>
<evidence type="ECO:0000256" key="5">
    <source>
        <dbReference type="ARBA" id="ARBA00022912"/>
    </source>
</evidence>
<sequence length="187" mass="21331">MFQLIAFYPSLAYNLVRNYLQPKKWSWYNRIDDVVILGGLPFQSTAKQLLKENVGGVVCCTEDYELRAAFNAMKPADWLNLSVAVHQVPMKDFTGAAPINDINMAVAFIKGIGKSGKSVYVHCKAGRTRSALIVMCYLMQKNNWMANVAFDYVKMHRPQAIMRTNQWRTVNEYRLFLDGTSNSFLSK</sequence>
<keyword evidence="9" id="KW-1208">Phospholipid metabolism</keyword>
<dbReference type="InterPro" id="IPR029021">
    <property type="entry name" value="Prot-tyrosine_phosphatase-like"/>
</dbReference>
<protein>
    <recommendedName>
        <fullName evidence="17">Phosphatidylglycerophosphatase and protein-tyrosine phosphatase 1</fullName>
        <ecNumber evidence="11">3.1.3.27</ecNumber>
    </recommendedName>
</protein>
<comment type="pathway">
    <text evidence="2">Lipid metabolism.</text>
</comment>
<evidence type="ECO:0000256" key="12">
    <source>
        <dbReference type="ARBA" id="ARBA00050944"/>
    </source>
</evidence>
<comment type="subcellular location">
    <subcellularLocation>
        <location evidence="1">Membrane</location>
    </subcellularLocation>
</comment>
<dbReference type="PANTHER" id="PTHR46274:SF6">
    <property type="entry name" value="TYR_PHOSPHATASE_2 DOMAIN-CONTAINING PROTEIN"/>
    <property type="match status" value="1"/>
</dbReference>
<evidence type="ECO:0000256" key="11">
    <source>
        <dbReference type="ARBA" id="ARBA00024224"/>
    </source>
</evidence>
<evidence type="ECO:0000256" key="6">
    <source>
        <dbReference type="ARBA" id="ARBA00023098"/>
    </source>
</evidence>
<evidence type="ECO:0000256" key="17">
    <source>
        <dbReference type="ARBA" id="ARBA00069309"/>
    </source>
</evidence>
<evidence type="ECO:0000256" key="15">
    <source>
        <dbReference type="ARBA" id="ARBA00052632"/>
    </source>
</evidence>
<evidence type="ECO:0000256" key="16">
    <source>
        <dbReference type="ARBA" id="ARBA00052780"/>
    </source>
</evidence>
<comment type="catalytic activity">
    <reaction evidence="13">
        <text>a 1-acyl-2-hexanoyl-sn-glycero-3-phospho-(1D-myo-inositol-5-phosphate) + H2O = a 1-acyl-2-hexanoyl-sn-glycero-3-phospho-(1D-myo-inositol) + phosphate</text>
        <dbReference type="Rhea" id="RHEA:42320"/>
        <dbReference type="ChEBI" id="CHEBI:15377"/>
        <dbReference type="ChEBI" id="CHEBI:43474"/>
        <dbReference type="ChEBI" id="CHEBI:78930"/>
        <dbReference type="ChEBI" id="CHEBI:78931"/>
    </reaction>
    <physiologicalReaction direction="left-to-right" evidence="13">
        <dbReference type="Rhea" id="RHEA:42321"/>
    </physiologicalReaction>
</comment>
<evidence type="ECO:0000256" key="2">
    <source>
        <dbReference type="ARBA" id="ARBA00005189"/>
    </source>
</evidence>
<dbReference type="STRING" id="451379.A0A0N5ALM4"/>
<dbReference type="PROSITE" id="PS50054">
    <property type="entry name" value="TYR_PHOSPHATASE_DUAL"/>
    <property type="match status" value="1"/>
</dbReference>
<reference evidence="21" key="1">
    <citation type="submission" date="2017-02" db="UniProtKB">
        <authorList>
            <consortium name="WormBaseParasite"/>
        </authorList>
    </citation>
    <scope>IDENTIFICATION</scope>
</reference>
<evidence type="ECO:0000313" key="21">
    <source>
        <dbReference type="WBParaSite" id="SMUV_0000544601-mRNA-1"/>
    </source>
</evidence>
<dbReference type="GO" id="GO:0016020">
    <property type="term" value="C:membrane"/>
    <property type="evidence" value="ECO:0007669"/>
    <property type="project" value="UniProtKB-SubCell"/>
</dbReference>
<comment type="catalytic activity">
    <reaction evidence="15">
        <text>1,2-di-(9Z-octadecenoyl)-sn-glycero-3-phospho-(1'-sn-glycerol-3'-phosphate) + H2O = 1,2-di-(9Z-octadecenoyl)-sn-glycero-3-phospho-(1'-sn-glycerol) + phosphate</text>
        <dbReference type="Rhea" id="RHEA:42304"/>
        <dbReference type="ChEBI" id="CHEBI:15377"/>
        <dbReference type="ChEBI" id="CHEBI:43474"/>
        <dbReference type="ChEBI" id="CHEBI:75163"/>
        <dbReference type="ChEBI" id="CHEBI:78907"/>
    </reaction>
    <physiologicalReaction direction="left-to-right" evidence="15">
        <dbReference type="Rhea" id="RHEA:42305"/>
    </physiologicalReaction>
</comment>
<dbReference type="InterPro" id="IPR016130">
    <property type="entry name" value="Tyr_Pase_AS"/>
</dbReference>
<dbReference type="InterPro" id="IPR020422">
    <property type="entry name" value="TYR_PHOSPHATASE_DUAL_dom"/>
</dbReference>
<comment type="pathway">
    <text evidence="10">Phospholipid metabolism; phosphatidylglycerol biosynthesis; phosphatidylglycerol from CDP-diacylglycerol: step 2/2.</text>
</comment>
<dbReference type="PROSITE" id="PS50056">
    <property type="entry name" value="TYR_PHOSPHATASE_2"/>
    <property type="match status" value="1"/>
</dbReference>
<dbReference type="WBParaSite" id="SMUV_0000544601-mRNA-1">
    <property type="protein sequence ID" value="SMUV_0000544601-mRNA-1"/>
    <property type="gene ID" value="SMUV_0000544601"/>
</dbReference>
<dbReference type="InterPro" id="IPR000340">
    <property type="entry name" value="Dual-sp_phosphatase_cat-dom"/>
</dbReference>
<name>A0A0N5ALM4_9BILA</name>
<dbReference type="EC" id="3.1.3.27" evidence="11"/>
<evidence type="ECO:0000256" key="8">
    <source>
        <dbReference type="ARBA" id="ARBA00023209"/>
    </source>
</evidence>
<comment type="catalytic activity">
    <reaction evidence="14">
        <text>1,2-dibutyryl-sn-glycero-3-phospho-(1D-myo-inositol-5-phosphate) + H2O = 1,2-dibutyryl-sn-glycero-3-phospho-(1D-myo-inositol) + phosphate</text>
        <dbReference type="Rhea" id="RHEA:42584"/>
        <dbReference type="ChEBI" id="CHEBI:15377"/>
        <dbReference type="ChEBI" id="CHEBI:43474"/>
        <dbReference type="ChEBI" id="CHEBI:82605"/>
        <dbReference type="ChEBI" id="CHEBI:82606"/>
    </reaction>
    <physiologicalReaction direction="left-to-right" evidence="14">
        <dbReference type="Rhea" id="RHEA:42585"/>
    </physiologicalReaction>
</comment>
<dbReference type="PANTHER" id="PTHR46274">
    <property type="entry name" value="PHOSPHATIDYLINOSITOL PHOSPHATASE"/>
    <property type="match status" value="1"/>
</dbReference>
<evidence type="ECO:0000256" key="3">
    <source>
        <dbReference type="ARBA" id="ARBA00022516"/>
    </source>
</evidence>
<keyword evidence="7" id="KW-0472">Membrane</keyword>
<feature type="domain" description="Tyrosine-protein phosphatase" evidence="18">
    <location>
        <begin position="27"/>
        <end position="179"/>
    </location>
</feature>
<dbReference type="FunFam" id="3.90.190.10:FF:000060">
    <property type="entry name" value="Phosphatidylglycerophosphatase and protein-tyrosine phosphatase 1"/>
    <property type="match status" value="1"/>
</dbReference>
<accession>A0A0N5ALM4</accession>
<dbReference type="InterPro" id="IPR000387">
    <property type="entry name" value="Tyr_Pase_dom"/>
</dbReference>
<keyword evidence="4" id="KW-0378">Hydrolase</keyword>
<feature type="domain" description="Tyrosine specific protein phosphatases" evidence="19">
    <location>
        <begin position="100"/>
        <end position="168"/>
    </location>
</feature>
<keyword evidence="3" id="KW-0444">Lipid biosynthesis</keyword>
<dbReference type="AlphaFoldDB" id="A0A0N5ALM4"/>
<keyword evidence="20" id="KW-1185">Reference proteome</keyword>
<evidence type="ECO:0000256" key="9">
    <source>
        <dbReference type="ARBA" id="ARBA00023264"/>
    </source>
</evidence>
<keyword evidence="6" id="KW-0443">Lipid metabolism</keyword>
<keyword evidence="8" id="KW-0594">Phospholipid biosynthesis</keyword>
<evidence type="ECO:0000313" key="20">
    <source>
        <dbReference type="Proteomes" id="UP000046393"/>
    </source>
</evidence>
<proteinExistence type="predicted"/>
<dbReference type="Pfam" id="PF00782">
    <property type="entry name" value="DSPc"/>
    <property type="match status" value="1"/>
</dbReference>